<evidence type="ECO:0000313" key="4">
    <source>
        <dbReference type="Proteomes" id="UP001464387"/>
    </source>
</evidence>
<keyword evidence="1" id="KW-0732">Signal</keyword>
<dbReference type="Gene3D" id="2.60.120.10">
    <property type="entry name" value="Jelly Rolls"/>
    <property type="match status" value="1"/>
</dbReference>
<feature type="chain" id="PRO_5046828834" evidence="1">
    <location>
        <begin position="24"/>
        <end position="156"/>
    </location>
</feature>
<feature type="domain" description="ChrR-like cupin" evidence="2">
    <location>
        <begin position="26"/>
        <end position="140"/>
    </location>
</feature>
<dbReference type="RefSeq" id="WP_140576047.1">
    <property type="nucleotide sequence ID" value="NZ_JAMYMY010000023.1"/>
</dbReference>
<comment type="caution">
    <text evidence="3">The sequence shown here is derived from an EMBL/GenBank/DDBJ whole genome shotgun (WGS) entry which is preliminary data.</text>
</comment>
<dbReference type="Pfam" id="PF12973">
    <property type="entry name" value="Cupin_7"/>
    <property type="match status" value="1"/>
</dbReference>
<evidence type="ECO:0000256" key="1">
    <source>
        <dbReference type="SAM" id="SignalP"/>
    </source>
</evidence>
<accession>A0ABV1YH18</accession>
<proteinExistence type="predicted"/>
<dbReference type="InterPro" id="IPR011051">
    <property type="entry name" value="RmlC_Cupin_sf"/>
</dbReference>
<sequence>MKVASLLAVGWIVSCAIAPFASAEDARTVITPSEVKWGPGPKTLPAGAQLAILYGDPTKEGPFALRLKLPAGYAIAPHTHPGLEVDTVISGTVNLGMGETADRSTAKAIPAGSYFALPPGMAHFAYFDEETVLQLTTNGPWGIKYINPADDPRKTK</sequence>
<evidence type="ECO:0000259" key="2">
    <source>
        <dbReference type="Pfam" id="PF12973"/>
    </source>
</evidence>
<dbReference type="InterPro" id="IPR014710">
    <property type="entry name" value="RmlC-like_jellyroll"/>
</dbReference>
<dbReference type="SUPFAM" id="SSF51182">
    <property type="entry name" value="RmlC-like cupins"/>
    <property type="match status" value="1"/>
</dbReference>
<organism evidence="3 4">
    <name type="scientific">Mesorhizobium opportunistum</name>
    <dbReference type="NCBI Taxonomy" id="593909"/>
    <lineage>
        <taxon>Bacteria</taxon>
        <taxon>Pseudomonadati</taxon>
        <taxon>Pseudomonadota</taxon>
        <taxon>Alphaproteobacteria</taxon>
        <taxon>Hyphomicrobiales</taxon>
        <taxon>Phyllobacteriaceae</taxon>
        <taxon>Mesorhizobium</taxon>
    </lineage>
</organism>
<reference evidence="3 4" key="1">
    <citation type="journal article" date="2024" name="Proc. Natl. Acad. Sci. U.S.A.">
        <title>The evolutionary genomics of adaptation to stress in wild rhizobium bacteria.</title>
        <authorList>
            <person name="Kehlet-Delgado H."/>
            <person name="Montoya A.P."/>
            <person name="Jensen K.T."/>
            <person name="Wendlandt C.E."/>
            <person name="Dexheimer C."/>
            <person name="Roberts M."/>
            <person name="Torres Martinez L."/>
            <person name="Friesen M.L."/>
            <person name="Griffitts J.S."/>
            <person name="Porter S.S."/>
        </authorList>
    </citation>
    <scope>NUCLEOTIDE SEQUENCE [LARGE SCALE GENOMIC DNA]</scope>
    <source>
        <strain evidence="3 4">M0729</strain>
    </source>
</reference>
<gene>
    <name evidence="3" type="ORF">NKI33_15760</name>
</gene>
<dbReference type="Proteomes" id="UP001464387">
    <property type="component" value="Unassembled WGS sequence"/>
</dbReference>
<dbReference type="PROSITE" id="PS51257">
    <property type="entry name" value="PROKAR_LIPOPROTEIN"/>
    <property type="match status" value="1"/>
</dbReference>
<feature type="signal peptide" evidence="1">
    <location>
        <begin position="1"/>
        <end position="23"/>
    </location>
</feature>
<keyword evidence="4" id="KW-1185">Reference proteome</keyword>
<dbReference type="EMBL" id="JAMYPJ010000020">
    <property type="protein sequence ID" value="MER8934422.1"/>
    <property type="molecule type" value="Genomic_DNA"/>
</dbReference>
<evidence type="ECO:0000313" key="3">
    <source>
        <dbReference type="EMBL" id="MER8934422.1"/>
    </source>
</evidence>
<dbReference type="InterPro" id="IPR025979">
    <property type="entry name" value="ChrR-like_cupin_dom"/>
</dbReference>
<protein>
    <submittedName>
        <fullName evidence="3">Cupin domain-containing protein</fullName>
    </submittedName>
</protein>
<name>A0ABV1YH18_9HYPH</name>
<dbReference type="CDD" id="cd06989">
    <property type="entry name" value="cupin_DRT102"/>
    <property type="match status" value="1"/>
</dbReference>